<evidence type="ECO:0000256" key="1">
    <source>
        <dbReference type="SAM" id="Phobius"/>
    </source>
</evidence>
<dbReference type="AlphaFoldDB" id="A0A1I6BQP9"/>
<keyword evidence="1" id="KW-1133">Transmembrane helix</keyword>
<keyword evidence="1" id="KW-0812">Transmembrane</keyword>
<feature type="transmembrane region" description="Helical" evidence="1">
    <location>
        <begin position="64"/>
        <end position="83"/>
    </location>
</feature>
<proteinExistence type="predicted"/>
<dbReference type="EMBL" id="FOXS01000011">
    <property type="protein sequence ID" value="SFQ83260.1"/>
    <property type="molecule type" value="Genomic_DNA"/>
</dbReference>
<feature type="transmembrane region" description="Helical" evidence="1">
    <location>
        <begin position="95"/>
        <end position="117"/>
    </location>
</feature>
<evidence type="ECO:0000313" key="3">
    <source>
        <dbReference type="Proteomes" id="UP000199029"/>
    </source>
</evidence>
<keyword evidence="3" id="KW-1185">Reference proteome</keyword>
<dbReference type="RefSeq" id="WP_143080441.1">
    <property type="nucleotide sequence ID" value="NZ_FOXS01000011.1"/>
</dbReference>
<dbReference type="Proteomes" id="UP000199029">
    <property type="component" value="Unassembled WGS sequence"/>
</dbReference>
<reference evidence="3" key="1">
    <citation type="submission" date="2016-10" db="EMBL/GenBank/DDBJ databases">
        <authorList>
            <person name="Varghese N."/>
            <person name="Submissions S."/>
        </authorList>
    </citation>
    <scope>NUCLEOTIDE SEQUENCE [LARGE SCALE GENOMIC DNA]</scope>
    <source>
        <strain evidence="3">OR362-8,ATCC BAA-1266,JCM 13504</strain>
    </source>
</reference>
<sequence>MNKPYTLRFLVLVLLLLAVVAANYLYFFHFDALLQYLYDLDTGPGDSLSARPNQLLHGPWEYKLQAAVAQFVLAVAFCLAVKANAARLHKNLYRALLISSALLVSLYGLLIFLSPVASTVGVVG</sequence>
<organism evidence="2 3">
    <name type="scientific">Hymenobacter arizonensis</name>
    <name type="common">Siccationidurans arizonensis</name>
    <dbReference type="NCBI Taxonomy" id="1227077"/>
    <lineage>
        <taxon>Bacteria</taxon>
        <taxon>Pseudomonadati</taxon>
        <taxon>Bacteroidota</taxon>
        <taxon>Cytophagia</taxon>
        <taxon>Cytophagales</taxon>
        <taxon>Hymenobacteraceae</taxon>
        <taxon>Hymenobacter</taxon>
    </lineage>
</organism>
<accession>A0A1I6BQP9</accession>
<feature type="transmembrane region" description="Helical" evidence="1">
    <location>
        <begin position="7"/>
        <end position="27"/>
    </location>
</feature>
<protein>
    <submittedName>
        <fullName evidence="2">Uncharacterized protein</fullName>
    </submittedName>
</protein>
<name>A0A1I6BQP9_HYMAR</name>
<evidence type="ECO:0000313" key="2">
    <source>
        <dbReference type="EMBL" id="SFQ83260.1"/>
    </source>
</evidence>
<gene>
    <name evidence="2" type="ORF">SAMN04515668_4936</name>
</gene>
<keyword evidence="1" id="KW-0472">Membrane</keyword>